<evidence type="ECO:0000313" key="2">
    <source>
        <dbReference type="EMBL" id="KAK7413042.1"/>
    </source>
</evidence>
<dbReference type="EMBL" id="JAYMYS010000001">
    <property type="protein sequence ID" value="KAK7413042.1"/>
    <property type="molecule type" value="Genomic_DNA"/>
</dbReference>
<comment type="caution">
    <text evidence="2">The sequence shown here is derived from an EMBL/GenBank/DDBJ whole genome shotgun (WGS) entry which is preliminary data.</text>
</comment>
<feature type="region of interest" description="Disordered" evidence="1">
    <location>
        <begin position="65"/>
        <end position="106"/>
    </location>
</feature>
<feature type="compositionally biased region" description="Polar residues" evidence="1">
    <location>
        <begin position="65"/>
        <end position="78"/>
    </location>
</feature>
<name>A0AAN9XXS1_PSOTE</name>
<sequence length="106" mass="12063">MEHEHKTLTIRPVKFEPFPKVFRISYVDQDATESSSDEEGEDVPILLPRVKKVVNEIRFVCIENKTGQDSDQSSLSTLEDNERPKEEDKETEVSWGDNNLGVPGSD</sequence>
<evidence type="ECO:0000256" key="1">
    <source>
        <dbReference type="SAM" id="MobiDB-lite"/>
    </source>
</evidence>
<organism evidence="2 3">
    <name type="scientific">Psophocarpus tetragonolobus</name>
    <name type="common">Winged bean</name>
    <name type="synonym">Dolichos tetragonolobus</name>
    <dbReference type="NCBI Taxonomy" id="3891"/>
    <lineage>
        <taxon>Eukaryota</taxon>
        <taxon>Viridiplantae</taxon>
        <taxon>Streptophyta</taxon>
        <taxon>Embryophyta</taxon>
        <taxon>Tracheophyta</taxon>
        <taxon>Spermatophyta</taxon>
        <taxon>Magnoliopsida</taxon>
        <taxon>eudicotyledons</taxon>
        <taxon>Gunneridae</taxon>
        <taxon>Pentapetalae</taxon>
        <taxon>rosids</taxon>
        <taxon>fabids</taxon>
        <taxon>Fabales</taxon>
        <taxon>Fabaceae</taxon>
        <taxon>Papilionoideae</taxon>
        <taxon>50 kb inversion clade</taxon>
        <taxon>NPAAA clade</taxon>
        <taxon>indigoferoid/millettioid clade</taxon>
        <taxon>Phaseoleae</taxon>
        <taxon>Psophocarpus</taxon>
    </lineage>
</organism>
<keyword evidence="3" id="KW-1185">Reference proteome</keyword>
<dbReference type="Proteomes" id="UP001386955">
    <property type="component" value="Unassembled WGS sequence"/>
</dbReference>
<accession>A0AAN9XXS1</accession>
<proteinExistence type="predicted"/>
<evidence type="ECO:0000313" key="3">
    <source>
        <dbReference type="Proteomes" id="UP001386955"/>
    </source>
</evidence>
<dbReference type="AlphaFoldDB" id="A0AAN9XXS1"/>
<gene>
    <name evidence="2" type="ORF">VNO78_04879</name>
</gene>
<feature type="compositionally biased region" description="Basic and acidic residues" evidence="1">
    <location>
        <begin position="80"/>
        <end position="92"/>
    </location>
</feature>
<reference evidence="2 3" key="1">
    <citation type="submission" date="2024-01" db="EMBL/GenBank/DDBJ databases">
        <title>The genomes of 5 underutilized Papilionoideae crops provide insights into root nodulation and disease resistanc.</title>
        <authorList>
            <person name="Jiang F."/>
        </authorList>
    </citation>
    <scope>NUCLEOTIDE SEQUENCE [LARGE SCALE GENOMIC DNA]</scope>
    <source>
        <strain evidence="2">DUOXIRENSHENG_FW03</strain>
        <tissue evidence="2">Leaves</tissue>
    </source>
</reference>
<protein>
    <submittedName>
        <fullName evidence="2">Uncharacterized protein</fullName>
    </submittedName>
</protein>